<gene>
    <name evidence="1" type="ORF">QBE51_12390</name>
</gene>
<evidence type="ECO:0000313" key="1">
    <source>
        <dbReference type="EMBL" id="WZL69570.1"/>
    </source>
</evidence>
<accession>A0ABZ2Y3S1</accession>
<keyword evidence="2" id="KW-1185">Reference proteome</keyword>
<proteinExistence type="predicted"/>
<name>A0ABZ2Y3S1_9FIRM</name>
<reference evidence="1 2" key="1">
    <citation type="submission" date="2023-03" db="EMBL/GenBank/DDBJ databases">
        <title>Novel Species.</title>
        <authorList>
            <person name="Ma S."/>
        </authorList>
    </citation>
    <scope>NUCLEOTIDE SEQUENCE [LARGE SCALE GENOMIC DNA]</scope>
    <source>
        <strain evidence="1 2">LIND6LT2</strain>
    </source>
</reference>
<evidence type="ECO:0000313" key="2">
    <source>
        <dbReference type="Proteomes" id="UP001486565"/>
    </source>
</evidence>
<dbReference type="Proteomes" id="UP001486565">
    <property type="component" value="Chromosome"/>
</dbReference>
<dbReference type="RefSeq" id="WP_341876556.1">
    <property type="nucleotide sequence ID" value="NZ_CP121687.1"/>
</dbReference>
<organism evidence="1 2">
    <name type="scientific">Defluviitalea saccharophila</name>
    <dbReference type="NCBI Taxonomy" id="879970"/>
    <lineage>
        <taxon>Bacteria</taxon>
        <taxon>Bacillati</taxon>
        <taxon>Bacillota</taxon>
        <taxon>Clostridia</taxon>
        <taxon>Lachnospirales</taxon>
        <taxon>Defluviitaleaceae</taxon>
        <taxon>Defluviitalea</taxon>
    </lineage>
</organism>
<protein>
    <submittedName>
        <fullName evidence="1">Uncharacterized protein</fullName>
    </submittedName>
</protein>
<sequence length="376" mass="43868">MRTDFHELKKEFVNKRVADANQFIDNVVYNYKVLEHCKDLILALTTEYDRRVSEYHSEIYNNIKDKGQASITLLDDSFELFGFRTSISEMISKNIKDIIQYANNCLDSLAQLVNSSLIYPQFSKDIVDFGFLYNNKRNRLSGFSTCSYTEQVFSNINAHSEFSFLRKSNNRIKHIMDIPTSIGFQLFGDESVALIKEFSKNNIKFSDVKINDKCNEICVFISDCIDDVCAAILKDLPAVNHEYRFNCVNVYGQIPKAKDVKIEQIKYEDADFIVAYLEITETDLTKIPNQLELIFASVRNDDCIEVFNYDYDLLLLKIGDHYLGYAEAIEPVDPDFLSYRKYQIYLDNQRTFHDMIIKKTKMKLYPFASNQQFIFL</sequence>
<dbReference type="EMBL" id="CP121687">
    <property type="protein sequence ID" value="WZL69570.1"/>
    <property type="molecule type" value="Genomic_DNA"/>
</dbReference>